<gene>
    <name evidence="3" type="ORF">CYFA0S_04e03862g</name>
</gene>
<evidence type="ECO:0000259" key="2">
    <source>
        <dbReference type="PROSITE" id="PS50888"/>
    </source>
</evidence>
<dbReference type="VEuPathDB" id="FungiDB:BON22_2423"/>
<feature type="region of interest" description="Disordered" evidence="1">
    <location>
        <begin position="191"/>
        <end position="284"/>
    </location>
</feature>
<organism evidence="3">
    <name type="scientific">Cyberlindnera fabianii</name>
    <name type="common">Yeast</name>
    <name type="synonym">Hansenula fabianii</name>
    <dbReference type="NCBI Taxonomy" id="36022"/>
    <lineage>
        <taxon>Eukaryota</taxon>
        <taxon>Fungi</taxon>
        <taxon>Dikarya</taxon>
        <taxon>Ascomycota</taxon>
        <taxon>Saccharomycotina</taxon>
        <taxon>Saccharomycetes</taxon>
        <taxon>Phaffomycetales</taxon>
        <taxon>Phaffomycetaceae</taxon>
        <taxon>Cyberlindnera</taxon>
    </lineage>
</organism>
<feature type="compositionally biased region" description="Low complexity" evidence="1">
    <location>
        <begin position="191"/>
        <end position="221"/>
    </location>
</feature>
<dbReference type="PROSITE" id="PS50888">
    <property type="entry name" value="BHLH"/>
    <property type="match status" value="1"/>
</dbReference>
<accession>A0A061AXK3</accession>
<dbReference type="InterPro" id="IPR011598">
    <property type="entry name" value="bHLH_dom"/>
</dbReference>
<feature type="compositionally biased region" description="Low complexity" evidence="1">
    <location>
        <begin position="246"/>
        <end position="284"/>
    </location>
</feature>
<feature type="compositionally biased region" description="Polar residues" evidence="1">
    <location>
        <begin position="230"/>
        <end position="245"/>
    </location>
</feature>
<feature type="domain" description="BHLH" evidence="2">
    <location>
        <begin position="74"/>
        <end position="134"/>
    </location>
</feature>
<dbReference type="GO" id="GO:0046983">
    <property type="term" value="F:protein dimerization activity"/>
    <property type="evidence" value="ECO:0007669"/>
    <property type="project" value="InterPro"/>
</dbReference>
<feature type="region of interest" description="Disordered" evidence="1">
    <location>
        <begin position="328"/>
        <end position="357"/>
    </location>
</feature>
<dbReference type="SMART" id="SM00353">
    <property type="entry name" value="HLH"/>
    <property type="match status" value="1"/>
</dbReference>
<feature type="compositionally biased region" description="Polar residues" evidence="1">
    <location>
        <begin position="330"/>
        <end position="357"/>
    </location>
</feature>
<dbReference type="InterPro" id="IPR036638">
    <property type="entry name" value="HLH_DNA-bd_sf"/>
</dbReference>
<proteinExistence type="predicted"/>
<dbReference type="EMBL" id="LK052889">
    <property type="protein sequence ID" value="CDR40112.1"/>
    <property type="molecule type" value="Genomic_DNA"/>
</dbReference>
<feature type="region of interest" description="Disordered" evidence="1">
    <location>
        <begin position="290"/>
        <end position="309"/>
    </location>
</feature>
<feature type="region of interest" description="Disordered" evidence="1">
    <location>
        <begin position="1"/>
        <end position="78"/>
    </location>
</feature>
<sequence length="422" mass="46756">MRIPSPPELKPTIIQMQSTDTTEESAVSDRPVDDAATVSAPASTQDGDQKTKKKRRRSSSSLVSQNEIEKRRREHKTAHSIIEKKRRIRMNREFEALKFLIPACRNNLNTSSNNGEGMYKLTILQSTVDYIRYLHSVINIQKSELESKSPEWAQEELQFAQVDVNTDDYRNLENDFNFTKLFEEYNNSTSQATTSTSSHATTSIQNASSNSLPSVSASATSLKPPRALSLPSTSYPSTFPNTATLSFPHQSDISSSSSTRSRASASVSTTTQTPSSQQQQDRFQSLPSPIITPELYPRASKPASTAGTSTNSLDITYQAQPFKQDFHFSLNPSYSNSAHKSTSQSPAIAPKRQQSNSFESLPSCMVTETPQQQQLGNVKNTSPRLEAIHEMDQDQKVTNAAGDALLRMKKDFGVTSIRSLLN</sequence>
<dbReference type="Pfam" id="PF00010">
    <property type="entry name" value="HLH"/>
    <property type="match status" value="1"/>
</dbReference>
<evidence type="ECO:0000256" key="1">
    <source>
        <dbReference type="SAM" id="MobiDB-lite"/>
    </source>
</evidence>
<evidence type="ECO:0000313" key="3">
    <source>
        <dbReference type="EMBL" id="CDR40112.1"/>
    </source>
</evidence>
<dbReference type="OrthoDB" id="690068at2759"/>
<dbReference type="AlphaFoldDB" id="A0A061AXK3"/>
<protein>
    <submittedName>
        <fullName evidence="3">CYFA0S04e03862g1_1</fullName>
    </submittedName>
</protein>
<name>A0A061AXK3_CYBFA</name>
<dbReference type="SUPFAM" id="SSF47459">
    <property type="entry name" value="HLH, helix-loop-helix DNA-binding domain"/>
    <property type="match status" value="1"/>
</dbReference>
<dbReference type="Gene3D" id="4.10.280.10">
    <property type="entry name" value="Helix-loop-helix DNA-binding domain"/>
    <property type="match status" value="1"/>
</dbReference>
<reference evidence="3" key="1">
    <citation type="journal article" date="2014" name="Genome Announc.">
        <title>Genome sequence of the yeast Cyberlindnera fabianii (Hansenula fabianii).</title>
        <authorList>
            <person name="Freel K.C."/>
            <person name="Sarilar V."/>
            <person name="Neuveglise C."/>
            <person name="Devillers H."/>
            <person name="Friedrich A."/>
            <person name="Schacherer J."/>
        </authorList>
    </citation>
    <scope>NUCLEOTIDE SEQUENCE</scope>
    <source>
        <strain evidence="3">YJS4271</strain>
    </source>
</reference>